<sequence>MVDVDALNSELDQISDQYQSLFRRLNSESQRDVQTVALSLSIALSQLYQLAIFVRGDYNKRVFNVSGILVTKVREAFEQLAHASTTALENVSTLQSENVDLLAAKMHIFEQNVKAAHDETAAKIAGYKDAISMIVPIWGIIGLIDHTKSPGSVLLEGQIGAARQAVDNAPHILDSAYRNAQASLDPLRGEQAKLELQSVILKRLGPLQSAIQSAITKAQELEKGLIPMKDSATEMVRRRNKLSSRAEDGAELSITKEESVSGILDVVELAIVEPNTAKQIKMILAELRNSWGPSPVPPAILSRLDELDGKAAKIAG</sequence>
<dbReference type="VEuPathDB" id="FungiDB:Afu5g00560"/>
<evidence type="ECO:0000313" key="2">
    <source>
        <dbReference type="Proteomes" id="UP000002530"/>
    </source>
</evidence>
<dbReference type="Proteomes" id="UP000002530">
    <property type="component" value="Unassembled WGS sequence"/>
</dbReference>
<keyword evidence="2" id="KW-1185">Reference proteome</keyword>
<evidence type="ECO:0000313" key="1">
    <source>
        <dbReference type="EMBL" id="EAL86245.1"/>
    </source>
</evidence>
<comment type="caution">
    <text evidence="1">The sequence shown here is derived from an EMBL/GenBank/DDBJ whole genome shotgun (WGS) entry which is preliminary data.</text>
</comment>
<gene>
    <name evidence="1" type="ORF">AFUA_5G00560</name>
</gene>
<dbReference type="AlphaFoldDB" id="Q4WDT2"/>
<dbReference type="RefSeq" id="XP_748283.1">
    <property type="nucleotide sequence ID" value="XM_743190.1"/>
</dbReference>
<dbReference type="InParanoid" id="Q4WDT2"/>
<reference evidence="1 2" key="1">
    <citation type="journal article" date="2005" name="Nature">
        <title>Genomic sequence of the pathogenic and allergenic filamentous fungus Aspergillus fumigatus.</title>
        <authorList>
            <person name="Nierman W.C."/>
            <person name="Pain A."/>
            <person name="Anderson M.J."/>
            <person name="Wortman J.R."/>
            <person name="Kim H.S."/>
            <person name="Arroyo J."/>
            <person name="Berriman M."/>
            <person name="Abe K."/>
            <person name="Archer D.B."/>
            <person name="Bermejo C."/>
            <person name="Bennett J."/>
            <person name="Bowyer P."/>
            <person name="Chen D."/>
            <person name="Collins M."/>
            <person name="Coulsen R."/>
            <person name="Davies R."/>
            <person name="Dyer P.S."/>
            <person name="Farman M."/>
            <person name="Fedorova N."/>
            <person name="Fedorova N."/>
            <person name="Feldblyum T.V."/>
            <person name="Fischer R."/>
            <person name="Fosker N."/>
            <person name="Fraser A."/>
            <person name="Garcia J.L."/>
            <person name="Garcia M.J."/>
            <person name="Goble A."/>
            <person name="Goldman G.H."/>
            <person name="Gomi K."/>
            <person name="Griffith-Jones S."/>
            <person name="Gwilliam R."/>
            <person name="Haas B."/>
            <person name="Haas H."/>
            <person name="Harris D."/>
            <person name="Horiuchi H."/>
            <person name="Huang J."/>
            <person name="Humphray S."/>
            <person name="Jimenez J."/>
            <person name="Keller N."/>
            <person name="Khouri H."/>
            <person name="Kitamoto K."/>
            <person name="Kobayashi T."/>
            <person name="Konzack S."/>
            <person name="Kulkarni R."/>
            <person name="Kumagai T."/>
            <person name="Lafon A."/>
            <person name="Latge J.P."/>
            <person name="Li W."/>
            <person name="Lord A."/>
            <person name="Lu C."/>
            <person name="Majoros W.H."/>
            <person name="May G.S."/>
            <person name="Miller B.L."/>
            <person name="Mohamoud Y."/>
            <person name="Molina M."/>
            <person name="Monod M."/>
            <person name="Mouyna I."/>
            <person name="Mulligan S."/>
            <person name="Murphy L."/>
            <person name="O'Neil S."/>
            <person name="Paulsen I."/>
            <person name="Penalva M.A."/>
            <person name="Pertea M."/>
            <person name="Price C."/>
            <person name="Pritchard B.L."/>
            <person name="Quail M.A."/>
            <person name="Rabbinowitsch E."/>
            <person name="Rawlins N."/>
            <person name="Rajandream M.A."/>
            <person name="Reichard U."/>
            <person name="Renauld H."/>
            <person name="Robson G.D."/>
            <person name="Rodriguez de Cordoba S."/>
            <person name="Rodriguez-Pena J.M."/>
            <person name="Ronning C.M."/>
            <person name="Rutter S."/>
            <person name="Salzberg S.L."/>
            <person name="Sanchez M."/>
            <person name="Sanchez-Ferrero J.C."/>
            <person name="Saunders D."/>
            <person name="Seeger K."/>
            <person name="Squares R."/>
            <person name="Squares S."/>
            <person name="Takeuchi M."/>
            <person name="Tekaia F."/>
            <person name="Turner G."/>
            <person name="Vazquez de Aldana C.R."/>
            <person name="Weidman J."/>
            <person name="White O."/>
            <person name="Woodward J."/>
            <person name="Yu J.H."/>
            <person name="Fraser C."/>
            <person name="Galagan J.E."/>
            <person name="Asai K."/>
            <person name="Machida M."/>
            <person name="Hall N."/>
            <person name="Barrell B."/>
            <person name="Denning D.W."/>
        </authorList>
    </citation>
    <scope>NUCLEOTIDE SEQUENCE [LARGE SCALE GENOMIC DNA]</scope>
    <source>
        <strain evidence="1 2">Af293</strain>
    </source>
</reference>
<dbReference type="OrthoDB" id="3597832at2759"/>
<dbReference type="eggNOG" id="ENOG502SSND">
    <property type="taxonomic scope" value="Eukaryota"/>
</dbReference>
<dbReference type="HOGENOM" id="CLU_065623_0_0_1"/>
<dbReference type="EMBL" id="AAHF01000011">
    <property type="protein sequence ID" value="EAL86245.1"/>
    <property type="molecule type" value="Genomic_DNA"/>
</dbReference>
<accession>Q4WDT2</accession>
<name>Q4WDT2_ASPFU</name>
<organism evidence="1 2">
    <name type="scientific">Aspergillus fumigatus (strain ATCC MYA-4609 / CBS 101355 / FGSC A1100 / Af293)</name>
    <name type="common">Neosartorya fumigata</name>
    <dbReference type="NCBI Taxonomy" id="330879"/>
    <lineage>
        <taxon>Eukaryota</taxon>
        <taxon>Fungi</taxon>
        <taxon>Dikarya</taxon>
        <taxon>Ascomycota</taxon>
        <taxon>Pezizomycotina</taxon>
        <taxon>Eurotiomycetes</taxon>
        <taxon>Eurotiomycetidae</taxon>
        <taxon>Eurotiales</taxon>
        <taxon>Aspergillaceae</taxon>
        <taxon>Aspergillus</taxon>
        <taxon>Aspergillus subgen. Fumigati</taxon>
    </lineage>
</organism>
<protein>
    <submittedName>
        <fullName evidence="1">Uncharacterized protein</fullName>
    </submittedName>
</protein>
<dbReference type="KEGG" id="afm:AFUA_5G00560"/>
<proteinExistence type="predicted"/>
<dbReference type="GeneID" id="3505705"/>